<feature type="region of interest" description="Disordered" evidence="1">
    <location>
        <begin position="452"/>
        <end position="488"/>
    </location>
</feature>
<keyword evidence="3" id="KW-1185">Reference proteome</keyword>
<dbReference type="PANTHER" id="PTHR40130:SF1">
    <property type="entry name" value="SPINDLE POLE BODY-ASSOCIATED PROTEIN CUT12 DOMAIN-CONTAINING PROTEIN"/>
    <property type="match status" value="1"/>
</dbReference>
<feature type="compositionally biased region" description="Polar residues" evidence="1">
    <location>
        <begin position="344"/>
        <end position="354"/>
    </location>
</feature>
<gene>
    <name evidence="2" type="ORF">B0A48_16297</name>
</gene>
<organism evidence="2 3">
    <name type="scientific">Cryoendolithus antarcticus</name>
    <dbReference type="NCBI Taxonomy" id="1507870"/>
    <lineage>
        <taxon>Eukaryota</taxon>
        <taxon>Fungi</taxon>
        <taxon>Dikarya</taxon>
        <taxon>Ascomycota</taxon>
        <taxon>Pezizomycotina</taxon>
        <taxon>Dothideomycetes</taxon>
        <taxon>Dothideomycetidae</taxon>
        <taxon>Cladosporiales</taxon>
        <taxon>Cladosporiaceae</taxon>
        <taxon>Cryoendolithus</taxon>
    </lineage>
</organism>
<evidence type="ECO:0000313" key="2">
    <source>
        <dbReference type="EMBL" id="OQN97992.1"/>
    </source>
</evidence>
<feature type="compositionally biased region" description="Basic and acidic residues" evidence="1">
    <location>
        <begin position="28"/>
        <end position="48"/>
    </location>
</feature>
<dbReference type="STRING" id="1507870.A0A1V8SFQ1"/>
<accession>A0A1V8SFQ1</accession>
<sequence>MAEVAPLTSAHTHARNAARSTKSSQWEEAAREHSRAASDLGRATKDTGDHEALRTLKLLEAQHQKLAQIIKSQATANAAEVATTLAESSAPKPQIEDRKASEAISEKPGTASTKSATKTTSALAAARLSSRTRESSPSLARDIASRRGIPQPNKVNLPPNAGAPARQTSPDARRRAAGNVPPQIPTSVMESQRKLPRRPHMPDEEDGFASFYNNITNGTMSKLSSVLAYAGLPLTSEEANVPATETTRKAEKRTVTATSDPDVKRLISKAALKAVEDSHRERGTPGHVFGPAESFYVVQTGGGTYSYADIAKARTQLSNIGEDDEDSFVDARDAGPSSPHHSRTPTARRTSFGKNRTAEELELENTTLKTTLEHLASRLQNFEVHAQDASMMAMSMASLHNSPTQPHHPPQQDAAARVRELEAQMREQAEQRVALEKMAEKQERKIRAYHAKWEDLKKSAKEKERVRKERVRKERAEGVGKEGEGEEG</sequence>
<dbReference type="Proteomes" id="UP000192596">
    <property type="component" value="Unassembled WGS sequence"/>
</dbReference>
<feature type="compositionally biased region" description="Basic and acidic residues" evidence="1">
    <location>
        <begin position="94"/>
        <end position="105"/>
    </location>
</feature>
<feature type="compositionally biased region" description="Low complexity" evidence="1">
    <location>
        <begin position="110"/>
        <end position="129"/>
    </location>
</feature>
<protein>
    <submittedName>
        <fullName evidence="2">Uncharacterized protein</fullName>
    </submittedName>
</protein>
<dbReference type="PANTHER" id="PTHR40130">
    <property type="entry name" value="EXPRESSED PROTEIN"/>
    <property type="match status" value="1"/>
</dbReference>
<feature type="region of interest" description="Disordered" evidence="1">
    <location>
        <begin position="324"/>
        <end position="358"/>
    </location>
</feature>
<proteinExistence type="predicted"/>
<dbReference type="InParanoid" id="A0A1V8SFQ1"/>
<reference evidence="3" key="1">
    <citation type="submission" date="2017-03" db="EMBL/GenBank/DDBJ databases">
        <title>Genomes of endolithic fungi from Antarctica.</title>
        <authorList>
            <person name="Coleine C."/>
            <person name="Masonjones S."/>
            <person name="Stajich J.E."/>
        </authorList>
    </citation>
    <scope>NUCLEOTIDE SEQUENCE [LARGE SCALE GENOMIC DNA]</scope>
    <source>
        <strain evidence="3">CCFEE 5527</strain>
    </source>
</reference>
<name>A0A1V8SFQ1_9PEZI</name>
<dbReference type="EMBL" id="NAJO01000049">
    <property type="protein sequence ID" value="OQN97992.1"/>
    <property type="molecule type" value="Genomic_DNA"/>
</dbReference>
<dbReference type="OrthoDB" id="3197614at2759"/>
<dbReference type="AlphaFoldDB" id="A0A1V8SFQ1"/>
<evidence type="ECO:0000256" key="1">
    <source>
        <dbReference type="SAM" id="MobiDB-lite"/>
    </source>
</evidence>
<dbReference type="Gene3D" id="1.20.58.80">
    <property type="entry name" value="Phosphotransferase system, lactose/cellobiose-type IIA subunit"/>
    <property type="match status" value="1"/>
</dbReference>
<dbReference type="SUPFAM" id="SSF140361">
    <property type="entry name" value="MIT domain-like"/>
    <property type="match status" value="1"/>
</dbReference>
<evidence type="ECO:0000313" key="3">
    <source>
        <dbReference type="Proteomes" id="UP000192596"/>
    </source>
</evidence>
<feature type="region of interest" description="Disordered" evidence="1">
    <location>
        <begin position="84"/>
        <end position="206"/>
    </location>
</feature>
<comment type="caution">
    <text evidence="2">The sequence shown here is derived from an EMBL/GenBank/DDBJ whole genome shotgun (WGS) entry which is preliminary data.</text>
</comment>
<feature type="region of interest" description="Disordered" evidence="1">
    <location>
        <begin position="1"/>
        <end position="48"/>
    </location>
</feature>